<accession>A0A9P5PAN6</accession>
<evidence type="ECO:0000313" key="1">
    <source>
        <dbReference type="EMBL" id="KAF9062054.1"/>
    </source>
</evidence>
<organism evidence="1 2">
    <name type="scientific">Rhodocollybia butyracea</name>
    <dbReference type="NCBI Taxonomy" id="206335"/>
    <lineage>
        <taxon>Eukaryota</taxon>
        <taxon>Fungi</taxon>
        <taxon>Dikarya</taxon>
        <taxon>Basidiomycota</taxon>
        <taxon>Agaricomycotina</taxon>
        <taxon>Agaricomycetes</taxon>
        <taxon>Agaricomycetidae</taxon>
        <taxon>Agaricales</taxon>
        <taxon>Marasmiineae</taxon>
        <taxon>Omphalotaceae</taxon>
        <taxon>Rhodocollybia</taxon>
    </lineage>
</organism>
<comment type="caution">
    <text evidence="1">The sequence shown here is derived from an EMBL/GenBank/DDBJ whole genome shotgun (WGS) entry which is preliminary data.</text>
</comment>
<evidence type="ECO:0000313" key="2">
    <source>
        <dbReference type="Proteomes" id="UP000772434"/>
    </source>
</evidence>
<gene>
    <name evidence="1" type="ORF">BDP27DRAFT_1337173</name>
</gene>
<protein>
    <submittedName>
        <fullName evidence="1">Uncharacterized protein</fullName>
    </submittedName>
</protein>
<dbReference type="EMBL" id="JADNRY010000183">
    <property type="protein sequence ID" value="KAF9062054.1"/>
    <property type="molecule type" value="Genomic_DNA"/>
</dbReference>
<dbReference type="Proteomes" id="UP000772434">
    <property type="component" value="Unassembled WGS sequence"/>
</dbReference>
<reference evidence="1" key="1">
    <citation type="submission" date="2020-11" db="EMBL/GenBank/DDBJ databases">
        <authorList>
            <consortium name="DOE Joint Genome Institute"/>
            <person name="Ahrendt S."/>
            <person name="Riley R."/>
            <person name="Andreopoulos W."/>
            <person name="Labutti K."/>
            <person name="Pangilinan J."/>
            <person name="Ruiz-Duenas F.J."/>
            <person name="Barrasa J.M."/>
            <person name="Sanchez-Garcia M."/>
            <person name="Camarero S."/>
            <person name="Miyauchi S."/>
            <person name="Serrano A."/>
            <person name="Linde D."/>
            <person name="Babiker R."/>
            <person name="Drula E."/>
            <person name="Ayuso-Fernandez I."/>
            <person name="Pacheco R."/>
            <person name="Padilla G."/>
            <person name="Ferreira P."/>
            <person name="Barriuso J."/>
            <person name="Kellner H."/>
            <person name="Castanera R."/>
            <person name="Alfaro M."/>
            <person name="Ramirez L."/>
            <person name="Pisabarro A.G."/>
            <person name="Kuo A."/>
            <person name="Tritt A."/>
            <person name="Lipzen A."/>
            <person name="He G."/>
            <person name="Yan M."/>
            <person name="Ng V."/>
            <person name="Cullen D."/>
            <person name="Martin F."/>
            <person name="Rosso M.-N."/>
            <person name="Henrissat B."/>
            <person name="Hibbett D."/>
            <person name="Martinez A.T."/>
            <person name="Grigoriev I.V."/>
        </authorList>
    </citation>
    <scope>NUCLEOTIDE SEQUENCE</scope>
    <source>
        <strain evidence="1">AH 40177</strain>
    </source>
</reference>
<name>A0A9P5PAN6_9AGAR</name>
<dbReference type="AlphaFoldDB" id="A0A9P5PAN6"/>
<proteinExistence type="predicted"/>
<keyword evidence="2" id="KW-1185">Reference proteome</keyword>
<sequence>MISCRLSRLFRFYSAMLALDSAAWLNDTRIPLSAACFGYVVTWQWAPGNPNAKR</sequence>